<organism evidence="1 2">
    <name type="scientific">Delitschia confertaspora ATCC 74209</name>
    <dbReference type="NCBI Taxonomy" id="1513339"/>
    <lineage>
        <taxon>Eukaryota</taxon>
        <taxon>Fungi</taxon>
        <taxon>Dikarya</taxon>
        <taxon>Ascomycota</taxon>
        <taxon>Pezizomycotina</taxon>
        <taxon>Dothideomycetes</taxon>
        <taxon>Pleosporomycetidae</taxon>
        <taxon>Pleosporales</taxon>
        <taxon>Delitschiaceae</taxon>
        <taxon>Delitschia</taxon>
    </lineage>
</organism>
<name>A0A9P4JQU6_9PLEO</name>
<gene>
    <name evidence="1" type="ORF">GQ43DRAFT_429806</name>
</gene>
<dbReference type="Proteomes" id="UP000799536">
    <property type="component" value="Unassembled WGS sequence"/>
</dbReference>
<proteinExistence type="predicted"/>
<sequence>MAPNDRAINPSLMIKSRFADFKQPQGKGRVLCRTLESCVEQIQKETRRFKFDAKAEAMVERETLDEGTSEPNLQLAIWSAVRAVHKMNGFPICGRQFGMDELDYCIRNESLAHPETDLMATLTYTLFTWFDVNVIVISFFSGQLVTTVTSRSTSTTSHLLNYSSSTTTRLLQLLVFYNYSSFTSTRLLHLLVFYIYSSSTTTRLLDLLVFYK</sequence>
<keyword evidence="2" id="KW-1185">Reference proteome</keyword>
<evidence type="ECO:0000313" key="1">
    <source>
        <dbReference type="EMBL" id="KAF2203500.1"/>
    </source>
</evidence>
<dbReference type="EMBL" id="ML993901">
    <property type="protein sequence ID" value="KAF2203500.1"/>
    <property type="molecule type" value="Genomic_DNA"/>
</dbReference>
<dbReference type="AlphaFoldDB" id="A0A9P4JQU6"/>
<accession>A0A9P4JQU6</accession>
<protein>
    <submittedName>
        <fullName evidence="1">Uncharacterized protein</fullName>
    </submittedName>
</protein>
<comment type="caution">
    <text evidence="1">The sequence shown here is derived from an EMBL/GenBank/DDBJ whole genome shotgun (WGS) entry which is preliminary data.</text>
</comment>
<evidence type="ECO:0000313" key="2">
    <source>
        <dbReference type="Proteomes" id="UP000799536"/>
    </source>
</evidence>
<reference evidence="1" key="1">
    <citation type="journal article" date="2020" name="Stud. Mycol.">
        <title>101 Dothideomycetes genomes: a test case for predicting lifestyles and emergence of pathogens.</title>
        <authorList>
            <person name="Haridas S."/>
            <person name="Albert R."/>
            <person name="Binder M."/>
            <person name="Bloem J."/>
            <person name="Labutti K."/>
            <person name="Salamov A."/>
            <person name="Andreopoulos B."/>
            <person name="Baker S."/>
            <person name="Barry K."/>
            <person name="Bills G."/>
            <person name="Bluhm B."/>
            <person name="Cannon C."/>
            <person name="Castanera R."/>
            <person name="Culley D."/>
            <person name="Daum C."/>
            <person name="Ezra D."/>
            <person name="Gonzalez J."/>
            <person name="Henrissat B."/>
            <person name="Kuo A."/>
            <person name="Liang C."/>
            <person name="Lipzen A."/>
            <person name="Lutzoni F."/>
            <person name="Magnuson J."/>
            <person name="Mondo S."/>
            <person name="Nolan M."/>
            <person name="Ohm R."/>
            <person name="Pangilinan J."/>
            <person name="Park H.-J."/>
            <person name="Ramirez L."/>
            <person name="Alfaro M."/>
            <person name="Sun H."/>
            <person name="Tritt A."/>
            <person name="Yoshinaga Y."/>
            <person name="Zwiers L.-H."/>
            <person name="Turgeon B."/>
            <person name="Goodwin S."/>
            <person name="Spatafora J."/>
            <person name="Crous P."/>
            <person name="Grigoriev I."/>
        </authorList>
    </citation>
    <scope>NUCLEOTIDE SEQUENCE</scope>
    <source>
        <strain evidence="1">ATCC 74209</strain>
    </source>
</reference>